<name>A0A0F8YVK1_9ZZZZ</name>
<gene>
    <name evidence="1" type="ORF">LCGC14_2773330</name>
</gene>
<dbReference type="AlphaFoldDB" id="A0A0F8YVK1"/>
<organism evidence="1">
    <name type="scientific">marine sediment metagenome</name>
    <dbReference type="NCBI Taxonomy" id="412755"/>
    <lineage>
        <taxon>unclassified sequences</taxon>
        <taxon>metagenomes</taxon>
        <taxon>ecological metagenomes</taxon>
    </lineage>
</organism>
<reference evidence="1" key="1">
    <citation type="journal article" date="2015" name="Nature">
        <title>Complex archaea that bridge the gap between prokaryotes and eukaryotes.</title>
        <authorList>
            <person name="Spang A."/>
            <person name="Saw J.H."/>
            <person name="Jorgensen S.L."/>
            <person name="Zaremba-Niedzwiedzka K."/>
            <person name="Martijn J."/>
            <person name="Lind A.E."/>
            <person name="van Eijk R."/>
            <person name="Schleper C."/>
            <person name="Guy L."/>
            <person name="Ettema T.J."/>
        </authorList>
    </citation>
    <scope>NUCLEOTIDE SEQUENCE</scope>
</reference>
<dbReference type="EMBL" id="LAZR01051313">
    <property type="protein sequence ID" value="KKK85433.1"/>
    <property type="molecule type" value="Genomic_DNA"/>
</dbReference>
<protein>
    <submittedName>
        <fullName evidence="1">Uncharacterized protein</fullName>
    </submittedName>
</protein>
<sequence length="99" mass="11660">MLYTDDELLILADMEDEFRNADYSMVDERLKSVSFVSRSKGRGRKRRDWREVTLIHDSDEPGRWRDYGKFPFDTVATEVLPEMGDGLEAEAILRRRFSP</sequence>
<evidence type="ECO:0000313" key="1">
    <source>
        <dbReference type="EMBL" id="KKK85433.1"/>
    </source>
</evidence>
<accession>A0A0F8YVK1</accession>
<comment type="caution">
    <text evidence="1">The sequence shown here is derived from an EMBL/GenBank/DDBJ whole genome shotgun (WGS) entry which is preliminary data.</text>
</comment>
<proteinExistence type="predicted"/>